<reference evidence="3" key="1">
    <citation type="submission" date="2013-07" db="EMBL/GenBank/DDBJ databases">
        <title>The Genome Sequence of Cryptococcus bestiolae CBS10118.</title>
        <authorList>
            <consortium name="The Broad Institute Genome Sequencing Platform"/>
            <person name="Cuomo C."/>
            <person name="Litvintseva A."/>
            <person name="Chen Y."/>
            <person name="Heitman J."/>
            <person name="Sun S."/>
            <person name="Springer D."/>
            <person name="Dromer F."/>
            <person name="Young S.K."/>
            <person name="Zeng Q."/>
            <person name="Gargeya S."/>
            <person name="Fitzgerald M."/>
            <person name="Abouelleil A."/>
            <person name="Alvarado L."/>
            <person name="Berlin A.M."/>
            <person name="Chapman S.B."/>
            <person name="Dewar J."/>
            <person name="Goldberg J."/>
            <person name="Griggs A."/>
            <person name="Gujja S."/>
            <person name="Hansen M."/>
            <person name="Howarth C."/>
            <person name="Imamovic A."/>
            <person name="Larimer J."/>
            <person name="McCowan C."/>
            <person name="Murphy C."/>
            <person name="Pearson M."/>
            <person name="Priest M."/>
            <person name="Roberts A."/>
            <person name="Saif S."/>
            <person name="Shea T."/>
            <person name="Sykes S."/>
            <person name="Wortman J."/>
            <person name="Nusbaum C."/>
            <person name="Birren B."/>
        </authorList>
    </citation>
    <scope>NUCLEOTIDE SEQUENCE [LARGE SCALE GENOMIC DNA]</scope>
    <source>
        <strain evidence="3">CBS 10118</strain>
    </source>
</reference>
<evidence type="ECO:0000313" key="4">
    <source>
        <dbReference type="EMBL" id="WVW83371.1"/>
    </source>
</evidence>
<reference evidence="4" key="2">
    <citation type="submission" date="2013-07" db="EMBL/GenBank/DDBJ databases">
        <authorList>
            <consortium name="The Broad Institute Genome Sequencing Platform"/>
            <person name="Cuomo C."/>
            <person name="Litvintseva A."/>
            <person name="Chen Y."/>
            <person name="Heitman J."/>
            <person name="Sun S."/>
            <person name="Springer D."/>
            <person name="Dromer F."/>
            <person name="Young S.K."/>
            <person name="Zeng Q."/>
            <person name="Gargeya S."/>
            <person name="Fitzgerald M."/>
            <person name="Abouelleil A."/>
            <person name="Alvarado L."/>
            <person name="Berlin A.M."/>
            <person name="Chapman S.B."/>
            <person name="Dewar J."/>
            <person name="Goldberg J."/>
            <person name="Griggs A."/>
            <person name="Gujja S."/>
            <person name="Hansen M."/>
            <person name="Howarth C."/>
            <person name="Imamovic A."/>
            <person name="Larimer J."/>
            <person name="McCowan C."/>
            <person name="Murphy C."/>
            <person name="Pearson M."/>
            <person name="Priest M."/>
            <person name="Roberts A."/>
            <person name="Saif S."/>
            <person name="Shea T."/>
            <person name="Sykes S."/>
            <person name="Wortman J."/>
            <person name="Nusbaum C."/>
            <person name="Birren B."/>
        </authorList>
    </citation>
    <scope>NUCLEOTIDE SEQUENCE</scope>
    <source>
        <strain evidence="4">CBS 10118</strain>
    </source>
</reference>
<dbReference type="OrthoDB" id="2565045at2759"/>
<evidence type="ECO:0000313" key="5">
    <source>
        <dbReference type="Proteomes" id="UP000092730"/>
    </source>
</evidence>
<dbReference type="VEuPathDB" id="FungiDB:I302_08671"/>
<feature type="compositionally biased region" description="Basic and acidic residues" evidence="2">
    <location>
        <begin position="273"/>
        <end position="284"/>
    </location>
</feature>
<feature type="region of interest" description="Disordered" evidence="2">
    <location>
        <begin position="1"/>
        <end position="31"/>
    </location>
</feature>
<dbReference type="KEGG" id="kbi:30213070"/>
<reference evidence="4" key="4">
    <citation type="submission" date="2024-02" db="EMBL/GenBank/DDBJ databases">
        <title>Comparative genomics of Cryptococcus and Kwoniella reveals pathogenesis evolution and contrasting modes of karyotype evolution via chromosome fusion or intercentromeric recombination.</title>
        <authorList>
            <person name="Coelho M.A."/>
            <person name="David-Palma M."/>
            <person name="Shea T."/>
            <person name="Bowers K."/>
            <person name="McGinley-Smith S."/>
            <person name="Mohammad A.W."/>
            <person name="Gnirke A."/>
            <person name="Yurkov A.M."/>
            <person name="Nowrousian M."/>
            <person name="Sun S."/>
            <person name="Cuomo C.A."/>
            <person name="Heitman J."/>
        </authorList>
    </citation>
    <scope>NUCLEOTIDE SEQUENCE</scope>
    <source>
        <strain evidence="4">CBS 10118</strain>
    </source>
</reference>
<name>A0A1B9FT01_9TREE</name>
<feature type="compositionally biased region" description="Low complexity" evidence="2">
    <location>
        <begin position="20"/>
        <end position="31"/>
    </location>
</feature>
<accession>A0A1B9FT01</accession>
<keyword evidence="1" id="KW-0175">Coiled coil</keyword>
<dbReference type="EMBL" id="CP144543">
    <property type="protein sequence ID" value="WVW83371.1"/>
    <property type="molecule type" value="Genomic_DNA"/>
</dbReference>
<reference evidence="3" key="3">
    <citation type="submission" date="2014-01" db="EMBL/GenBank/DDBJ databases">
        <title>Evolution of pathogenesis and genome organization in the Tremellales.</title>
        <authorList>
            <person name="Cuomo C."/>
            <person name="Litvintseva A."/>
            <person name="Heitman J."/>
            <person name="Chen Y."/>
            <person name="Sun S."/>
            <person name="Springer D."/>
            <person name="Dromer F."/>
            <person name="Young S."/>
            <person name="Zeng Q."/>
            <person name="Chapman S."/>
            <person name="Gujja S."/>
            <person name="Saif S."/>
            <person name="Birren B."/>
        </authorList>
    </citation>
    <scope>NUCLEOTIDE SEQUENCE</scope>
    <source>
        <strain evidence="3">CBS 10118</strain>
    </source>
</reference>
<dbReference type="RefSeq" id="XP_019042962.1">
    <property type="nucleotide sequence ID" value="XM_019195249.1"/>
</dbReference>
<sequence>MPSSTLPTYYLPPPHAAHLSRSVPSSKPRPPRATLLDNLLTDLITTSDLNTSRDEVPIPPSRVKSKYLGVAVDNDLHLLKHSISERNVSDSRRSAQDLNLVEKLMEDHKRELKELEKIKYQLKVEKEENAKLRRENERMKEDHARKMDDLREANKRALKILMGLQRDEFICWSRGLKPYLREIDQAVRNRIDNWEKNVRSNGYHEAYHQSKQLRKPLEPLTPEVVEMERRRSSSPEGDLNMGVSGRKSPSKARRDRTIRRTRRISGLELGQNAEERDRHPFARC</sequence>
<keyword evidence="5" id="KW-1185">Reference proteome</keyword>
<evidence type="ECO:0000256" key="2">
    <source>
        <dbReference type="SAM" id="MobiDB-lite"/>
    </source>
</evidence>
<dbReference type="GeneID" id="30213070"/>
<feature type="compositionally biased region" description="Basic residues" evidence="2">
    <location>
        <begin position="248"/>
        <end position="263"/>
    </location>
</feature>
<gene>
    <name evidence="3" type="ORF">I302_08671</name>
    <name evidence="4" type="ORF">I302_105390</name>
</gene>
<dbReference type="EMBL" id="KI894026">
    <property type="protein sequence ID" value="OCF21892.1"/>
    <property type="molecule type" value="Genomic_DNA"/>
</dbReference>
<feature type="region of interest" description="Disordered" evidence="2">
    <location>
        <begin position="227"/>
        <end position="284"/>
    </location>
</feature>
<evidence type="ECO:0000256" key="1">
    <source>
        <dbReference type="SAM" id="Coils"/>
    </source>
</evidence>
<dbReference type="AlphaFoldDB" id="A0A1B9FT01"/>
<proteinExistence type="predicted"/>
<dbReference type="STRING" id="1296100.A0A1B9FT01"/>
<organism evidence="3">
    <name type="scientific">Kwoniella bestiolae CBS 10118</name>
    <dbReference type="NCBI Taxonomy" id="1296100"/>
    <lineage>
        <taxon>Eukaryota</taxon>
        <taxon>Fungi</taxon>
        <taxon>Dikarya</taxon>
        <taxon>Basidiomycota</taxon>
        <taxon>Agaricomycotina</taxon>
        <taxon>Tremellomycetes</taxon>
        <taxon>Tremellales</taxon>
        <taxon>Cryptococcaceae</taxon>
        <taxon>Kwoniella</taxon>
    </lineage>
</organism>
<feature type="coiled-coil region" evidence="1">
    <location>
        <begin position="98"/>
        <end position="167"/>
    </location>
</feature>
<evidence type="ECO:0000313" key="3">
    <source>
        <dbReference type="EMBL" id="OCF21892.1"/>
    </source>
</evidence>
<dbReference type="Proteomes" id="UP000092730">
    <property type="component" value="Chromosome 3"/>
</dbReference>
<protein>
    <submittedName>
        <fullName evidence="3">Uncharacterized protein</fullName>
    </submittedName>
</protein>